<keyword evidence="6" id="KW-1185">Reference proteome</keyword>
<dbReference type="EMBL" id="BMXY01000001">
    <property type="protein sequence ID" value="GGZ53246.1"/>
    <property type="molecule type" value="Genomic_DNA"/>
</dbReference>
<dbReference type="InterPro" id="IPR001375">
    <property type="entry name" value="Peptidase_S9_cat"/>
</dbReference>
<evidence type="ECO:0000256" key="3">
    <source>
        <dbReference type="SAM" id="SignalP"/>
    </source>
</evidence>
<name>A0ABQ3BSB2_9GAMM</name>
<dbReference type="SUPFAM" id="SSF82171">
    <property type="entry name" value="DPP6 N-terminal domain-like"/>
    <property type="match status" value="1"/>
</dbReference>
<feature type="signal peptide" evidence="3">
    <location>
        <begin position="1"/>
        <end position="26"/>
    </location>
</feature>
<dbReference type="PANTHER" id="PTHR42776:SF28">
    <property type="entry name" value="GLUTAMYL ENDOPEPTIDASE, CHLOROPLASTIC-RELATED"/>
    <property type="match status" value="1"/>
</dbReference>
<gene>
    <name evidence="5" type="ORF">GCM10008101_02980</name>
</gene>
<dbReference type="SUPFAM" id="SSF53474">
    <property type="entry name" value="alpha/beta-Hydrolases"/>
    <property type="match status" value="1"/>
</dbReference>
<evidence type="ECO:0000313" key="6">
    <source>
        <dbReference type="Proteomes" id="UP000643403"/>
    </source>
</evidence>
<dbReference type="Proteomes" id="UP000643403">
    <property type="component" value="Unassembled WGS sequence"/>
</dbReference>
<reference evidence="6" key="1">
    <citation type="journal article" date="2019" name="Int. J. Syst. Evol. Microbiol.">
        <title>The Global Catalogue of Microorganisms (GCM) 10K type strain sequencing project: providing services to taxonomists for standard genome sequencing and annotation.</title>
        <authorList>
            <consortium name="The Broad Institute Genomics Platform"/>
            <consortium name="The Broad Institute Genome Sequencing Center for Infectious Disease"/>
            <person name="Wu L."/>
            <person name="Ma J."/>
        </authorList>
    </citation>
    <scope>NUCLEOTIDE SEQUENCE [LARGE SCALE GENOMIC DNA]</scope>
    <source>
        <strain evidence="6">KCTC 22558</strain>
    </source>
</reference>
<accession>A0ABQ3BSB2</accession>
<feature type="domain" description="Peptidase S9 prolyl oligopeptidase catalytic" evidence="4">
    <location>
        <begin position="665"/>
        <end position="820"/>
    </location>
</feature>
<feature type="compositionally biased region" description="Polar residues" evidence="2">
    <location>
        <begin position="213"/>
        <end position="223"/>
    </location>
</feature>
<keyword evidence="3" id="KW-0732">Signal</keyword>
<evidence type="ECO:0000259" key="4">
    <source>
        <dbReference type="Pfam" id="PF00326"/>
    </source>
</evidence>
<proteinExistence type="predicted"/>
<dbReference type="Pfam" id="PF00326">
    <property type="entry name" value="Peptidase_S9"/>
    <property type="match status" value="1"/>
</dbReference>
<dbReference type="InterPro" id="IPR011042">
    <property type="entry name" value="6-blade_b-propeller_TolB-like"/>
</dbReference>
<organism evidence="5 6">
    <name type="scientific">Cognatilysobacter xinjiangensis</name>
    <dbReference type="NCBI Taxonomy" id="546892"/>
    <lineage>
        <taxon>Bacteria</taxon>
        <taxon>Pseudomonadati</taxon>
        <taxon>Pseudomonadota</taxon>
        <taxon>Gammaproteobacteria</taxon>
        <taxon>Lysobacterales</taxon>
        <taxon>Lysobacteraceae</taxon>
        <taxon>Cognatilysobacter</taxon>
    </lineage>
</organism>
<dbReference type="Gene3D" id="2.120.10.30">
    <property type="entry name" value="TolB, C-terminal domain"/>
    <property type="match status" value="1"/>
</dbReference>
<protein>
    <recommendedName>
        <fullName evidence="4">Peptidase S9 prolyl oligopeptidase catalytic domain-containing protein</fullName>
    </recommendedName>
</protein>
<feature type="chain" id="PRO_5047478855" description="Peptidase S9 prolyl oligopeptidase catalytic domain-containing protein" evidence="3">
    <location>
        <begin position="27"/>
        <end position="831"/>
    </location>
</feature>
<dbReference type="Gene3D" id="3.40.50.1820">
    <property type="entry name" value="alpha/beta hydrolase"/>
    <property type="match status" value="1"/>
</dbReference>
<evidence type="ECO:0000256" key="2">
    <source>
        <dbReference type="SAM" id="MobiDB-lite"/>
    </source>
</evidence>
<sequence length="831" mass="90971">MPTAAPVLRRLVLPALISLACMGTLAAQPATAPAAAKSENSYRMPAAELQAIVDAPRPPQLILGPQRDVAAMMQVPPLPSIQLVAQPELKLAGVRINARSYAQSRFSFGSDFWLKDVATGKDIRIDGLPQPLSLASAVWSPDQRHVALNQQDPVTGANELWLVDVQARKARRLAGGLNTVMDPPRWMPDSKRLLVNLRPAGQGEPPAGDTDPTGPNVQETAGTGTVRQLRTYQDMLRSEQDARVLDHYLTVQPAIVSLDGSVTRIGEPAKYVDLAPSPDGRHLLAQTIDRPYSYIVPLFYFPRRIEVIGLDGRVEHTVARLPLFEGLPNGNDAVPTGVRDIEWRSDAPAALVWAEAQDGGDPAKQVDVRDIVYQQAAPFDGKPAVLAKLSTRFAGATWGRGDVALIDEYWWKNRQEKQWLVAPDAPSTAPRLVHEGSSEDRYADPGRAVASRTGSYLPRLQFTGDGSAFFRIGAGASPEGDRPFVDRVNLADFATTRVFRSEAPNYTAPVAVLDDTGNRLLVTQESPANPPNYFVRDAKGPLRALTAFKHPTPQLKDIRKEQIRYKRADGVELTGTLYLPPGFKPGKDRPLPLLMWAYPAEFKSAAAASQVTDSPYRFNAVSYWGPLPFLARGFAVLDDPSMPIVGEGDREPNDTYLEQLTSSAQAAVDEVVRRGVADRNRVAVGGHSYGAFMTANLLAHTRLFKAGIARSGAYNRTLTPFGFQAEERNYWDARDTYMTMSPFNYVKDIKDALLMIHGEDDNNSGTFPIQSERMFAAIKGTGGTARLVMLPREAHGYRARESIMTMLAESDDWLTKYVKNATAASKSAPGK</sequence>
<dbReference type="PANTHER" id="PTHR42776">
    <property type="entry name" value="SERINE PEPTIDASE S9 FAMILY MEMBER"/>
    <property type="match status" value="1"/>
</dbReference>
<feature type="region of interest" description="Disordered" evidence="2">
    <location>
        <begin position="198"/>
        <end position="223"/>
    </location>
</feature>
<evidence type="ECO:0000313" key="5">
    <source>
        <dbReference type="EMBL" id="GGZ53246.1"/>
    </source>
</evidence>
<evidence type="ECO:0000256" key="1">
    <source>
        <dbReference type="ARBA" id="ARBA00022801"/>
    </source>
</evidence>
<comment type="caution">
    <text evidence="5">The sequence shown here is derived from an EMBL/GenBank/DDBJ whole genome shotgun (WGS) entry which is preliminary data.</text>
</comment>
<dbReference type="InterPro" id="IPR029058">
    <property type="entry name" value="AB_hydrolase_fold"/>
</dbReference>
<keyword evidence="1" id="KW-0378">Hydrolase</keyword>